<dbReference type="EMBL" id="JAFICZ010000001">
    <property type="protein sequence ID" value="MBP1293305.1"/>
    <property type="molecule type" value="Genomic_DNA"/>
</dbReference>
<dbReference type="AlphaFoldDB" id="A0A8I1Y4U5"/>
<organism evidence="1 2">
    <name type="scientific">Bradyrhizobium elkanii</name>
    <dbReference type="NCBI Taxonomy" id="29448"/>
    <lineage>
        <taxon>Bacteria</taxon>
        <taxon>Pseudomonadati</taxon>
        <taxon>Pseudomonadota</taxon>
        <taxon>Alphaproteobacteria</taxon>
        <taxon>Hyphomicrobiales</taxon>
        <taxon>Nitrobacteraceae</taxon>
        <taxon>Bradyrhizobium</taxon>
    </lineage>
</organism>
<evidence type="ECO:0000313" key="2">
    <source>
        <dbReference type="Proteomes" id="UP000673383"/>
    </source>
</evidence>
<gene>
    <name evidence="1" type="ORF">JOH49_003058</name>
</gene>
<accession>A0A8I1Y4U5</accession>
<name>A0A8I1Y4U5_BRAEL</name>
<reference evidence="1" key="1">
    <citation type="submission" date="2021-02" db="EMBL/GenBank/DDBJ databases">
        <title>Genomic Encyclopedia of Type Strains, Phase IV (KMG-V): Genome sequencing to study the core and pangenomes of soil and plant-associated prokaryotes.</title>
        <authorList>
            <person name="Whitman W."/>
        </authorList>
    </citation>
    <scope>NUCLEOTIDE SEQUENCE</scope>
    <source>
        <strain evidence="1">USDA 406</strain>
    </source>
</reference>
<comment type="caution">
    <text evidence="1">The sequence shown here is derived from an EMBL/GenBank/DDBJ whole genome shotgun (WGS) entry which is preliminary data.</text>
</comment>
<dbReference type="RefSeq" id="WP_172646648.1">
    <property type="nucleotide sequence ID" value="NZ_JAFICZ010000001.1"/>
</dbReference>
<proteinExistence type="predicted"/>
<sequence length="62" mass="6914">MAASVSRLNSASTGISPGEFTWKFFCDPKERLVVVVETAAPGELRKYYRENVQDIVYGAMVK</sequence>
<evidence type="ECO:0000313" key="1">
    <source>
        <dbReference type="EMBL" id="MBP1293305.1"/>
    </source>
</evidence>
<protein>
    <submittedName>
        <fullName evidence="1">Uncharacterized protein</fullName>
    </submittedName>
</protein>
<dbReference type="Proteomes" id="UP000673383">
    <property type="component" value="Unassembled WGS sequence"/>
</dbReference>